<proteinExistence type="predicted"/>
<feature type="region of interest" description="Disordered" evidence="1">
    <location>
        <begin position="351"/>
        <end position="373"/>
    </location>
</feature>
<reference evidence="3 4" key="1">
    <citation type="submission" date="2018-10" db="EMBL/GenBank/DDBJ databases">
        <title>Isolation, diversity and antifungal activity of actinobacteria from wheat.</title>
        <authorList>
            <person name="Han C."/>
        </authorList>
    </citation>
    <scope>NUCLEOTIDE SEQUENCE [LARGE SCALE GENOMIC DNA]</scope>
    <source>
        <strain evidence="3 4">NEAU-YY56</strain>
    </source>
</reference>
<accession>A0A3M2JJF6</accession>
<evidence type="ECO:0000313" key="3">
    <source>
        <dbReference type="EMBL" id="RMI13234.1"/>
    </source>
</evidence>
<dbReference type="Proteomes" id="UP000269289">
    <property type="component" value="Unassembled WGS sequence"/>
</dbReference>
<dbReference type="InterPro" id="IPR025359">
    <property type="entry name" value="SduA_C"/>
</dbReference>
<feature type="region of interest" description="Disordered" evidence="1">
    <location>
        <begin position="468"/>
        <end position="503"/>
    </location>
</feature>
<name>A0A3M2JJF6_9CELL</name>
<feature type="domain" description="Shedu protein SduA C-terminal" evidence="2">
    <location>
        <begin position="281"/>
        <end position="450"/>
    </location>
</feature>
<keyword evidence="4" id="KW-1185">Reference proteome</keyword>
<dbReference type="Pfam" id="PF14082">
    <property type="entry name" value="SduA_C"/>
    <property type="match status" value="1"/>
</dbReference>
<dbReference type="EMBL" id="RFFI01000019">
    <property type="protein sequence ID" value="RMI13234.1"/>
    <property type="molecule type" value="Genomic_DNA"/>
</dbReference>
<dbReference type="AlphaFoldDB" id="A0A3M2JJF6"/>
<organism evidence="3 4">
    <name type="scientific">Cellulomonas triticagri</name>
    <dbReference type="NCBI Taxonomy" id="2483352"/>
    <lineage>
        <taxon>Bacteria</taxon>
        <taxon>Bacillati</taxon>
        <taxon>Actinomycetota</taxon>
        <taxon>Actinomycetes</taxon>
        <taxon>Micrococcales</taxon>
        <taxon>Cellulomonadaceae</taxon>
        <taxon>Cellulomonas</taxon>
    </lineage>
</organism>
<evidence type="ECO:0000259" key="2">
    <source>
        <dbReference type="Pfam" id="PF14082"/>
    </source>
</evidence>
<protein>
    <submittedName>
        <fullName evidence="3">DUF4263 domain-containing protein</fullName>
    </submittedName>
</protein>
<gene>
    <name evidence="3" type="ORF">EBM89_05265</name>
</gene>
<evidence type="ECO:0000313" key="4">
    <source>
        <dbReference type="Proteomes" id="UP000269289"/>
    </source>
</evidence>
<sequence>MTPGVGVNAEDLQEDAGSVVETNDGNELVLSWLESTRDAEPVEVIRYEPSARLLRIFPMVQRGWPGGLGRQFDELTEIQLDIGATQWDPENHTGEGDNGHLQAIGLPKGFESTYAFGIGIERGFQGLFRKIEKLTTFTLVRIVAGAEEGEADGVFRISVGRFARWVAAVKTNRQRGSTAVRRVNEAESHNLLADLLDLERVEPAFRRHPLINAITEVVATGHLLGGADRGSLVAHMAQVAPVVAQEDPVQFGQLRQDVELASLKVIIRRFNEGLSSAAGNAEDYWQDFFRAYPFALQQLFSAPVKLYREHLHVRGSNAEGRGQRITDFAYVNPVTLSTFIIEIKTPATPLTSTSSYRGASGSGSEAYPPSPDLSGAVAQVQAQVASMREDFPDLKRRTPGLPDDIDPHDVHGAVIVGRVGDLDSGERLASFKRYRSGLAGVTVIGFDEVLERLRGLHAMLSNPVDVDVEDGEVDEAPPAARPRARRLPRNGERASAGGDAGAD</sequence>
<comment type="caution">
    <text evidence="3">The sequence shown here is derived from an EMBL/GenBank/DDBJ whole genome shotgun (WGS) entry which is preliminary data.</text>
</comment>
<evidence type="ECO:0000256" key="1">
    <source>
        <dbReference type="SAM" id="MobiDB-lite"/>
    </source>
</evidence>